<dbReference type="CDD" id="cd00609">
    <property type="entry name" value="AAT_like"/>
    <property type="match status" value="1"/>
</dbReference>
<dbReference type="SUPFAM" id="SSF53383">
    <property type="entry name" value="PLP-dependent transferases"/>
    <property type="match status" value="1"/>
</dbReference>
<evidence type="ECO:0000256" key="6">
    <source>
        <dbReference type="ARBA" id="ARBA00022898"/>
    </source>
</evidence>
<dbReference type="RefSeq" id="WP_091710527.1">
    <property type="nucleotide sequence ID" value="NZ_FNCA01000007.1"/>
</dbReference>
<evidence type="ECO:0000256" key="4">
    <source>
        <dbReference type="ARBA" id="ARBA00022576"/>
    </source>
</evidence>
<comment type="caution">
    <text evidence="8">The sequence shown here is derived from an EMBL/GenBank/DDBJ whole genome shotgun (WGS) entry which is preliminary data.</text>
</comment>
<dbReference type="PANTHER" id="PTHR46383">
    <property type="entry name" value="ASPARTATE AMINOTRANSFERASE"/>
    <property type="match status" value="1"/>
</dbReference>
<feature type="domain" description="Aminotransferase class I/classII large" evidence="7">
    <location>
        <begin position="29"/>
        <end position="367"/>
    </location>
</feature>
<dbReference type="PANTHER" id="PTHR46383:SF3">
    <property type="entry name" value="ASPARTATE AMINOTRANSFERASE-RELATED"/>
    <property type="match status" value="1"/>
</dbReference>
<dbReference type="Gene3D" id="3.40.640.10">
    <property type="entry name" value="Type I PLP-dependent aspartate aminotransferase-like (Major domain)"/>
    <property type="match status" value="1"/>
</dbReference>
<keyword evidence="5 8" id="KW-0808">Transferase</keyword>
<keyword evidence="6" id="KW-0663">Pyridoxal phosphate</keyword>
<dbReference type="Gene3D" id="3.90.1150.10">
    <property type="entry name" value="Aspartate Aminotransferase, domain 1"/>
    <property type="match status" value="1"/>
</dbReference>
<dbReference type="InterPro" id="IPR015422">
    <property type="entry name" value="PyrdxlP-dep_Trfase_small"/>
</dbReference>
<evidence type="ECO:0000256" key="3">
    <source>
        <dbReference type="ARBA" id="ARBA00011738"/>
    </source>
</evidence>
<protein>
    <submittedName>
        <fullName evidence="8">Aspartate aminotransferase</fullName>
    </submittedName>
</protein>
<gene>
    <name evidence="8" type="ORF">SAMN04488589_2166</name>
</gene>
<comment type="subunit">
    <text evidence="3">Homodimer.</text>
</comment>
<dbReference type="Proteomes" id="UP000199259">
    <property type="component" value="Unassembled WGS sequence"/>
</dbReference>
<dbReference type="InterPro" id="IPR004839">
    <property type="entry name" value="Aminotransferase_I/II_large"/>
</dbReference>
<dbReference type="FunFam" id="3.40.640.10:FF:000033">
    <property type="entry name" value="Aspartate aminotransferase"/>
    <property type="match status" value="1"/>
</dbReference>
<dbReference type="GO" id="GO:0008483">
    <property type="term" value="F:transaminase activity"/>
    <property type="evidence" value="ECO:0007669"/>
    <property type="project" value="UniProtKB-KW"/>
</dbReference>
<name>A0A7Z7B0G2_9EURY</name>
<dbReference type="InterPro" id="IPR050596">
    <property type="entry name" value="AspAT/PAT-like"/>
</dbReference>
<dbReference type="Pfam" id="PF00155">
    <property type="entry name" value="Aminotran_1_2"/>
    <property type="match status" value="1"/>
</dbReference>
<organism evidence="8 9">
    <name type="scientific">Methanolobus vulcani</name>
    <dbReference type="NCBI Taxonomy" id="38026"/>
    <lineage>
        <taxon>Archaea</taxon>
        <taxon>Methanobacteriati</taxon>
        <taxon>Methanobacteriota</taxon>
        <taxon>Stenosarchaea group</taxon>
        <taxon>Methanomicrobia</taxon>
        <taxon>Methanosarcinales</taxon>
        <taxon>Methanosarcinaceae</taxon>
        <taxon>Methanolobus</taxon>
    </lineage>
</organism>
<keyword evidence="9" id="KW-1185">Reference proteome</keyword>
<keyword evidence="4 8" id="KW-0032">Aminotransferase</keyword>
<sequence length="373" mass="40024">MPDSKFAQRVLGIDISGIRKMFEGAGPNSINLGLGQPDFDTPQHIKQAAIDAINDGFTGYTAGPGIPELLQALSSKFKDKNNFEVSPNEIIVTSGASEALELAMASLVDPGDDVLIANPGFVSYNSLVNIMGGKVTPLPLADDLTISPESVMENLTPKTKAIIINSPANPTGAVQSKSDMKAFAEIADDHNITIISDEVYEHFIYEGEHVSPAQFSDNVITINAVSKTFSMTGWRIGYVAAKKEYTEQMIKVHQYVQACANSIAQKAAYAAISGPMDSVYSMRDEFKARRDMLVEGLNSIGLKCEYPKGAFYAFPEVPEGTTSGEVASKLIAAGVIVVPGTAFGDRGEGHIRLSYASSRDNLKNALDIMEKSL</sequence>
<comment type="similarity">
    <text evidence="2">Belongs to the class-I pyridoxal-phosphate-dependent aminotransferase family.</text>
</comment>
<proteinExistence type="inferred from homology"/>
<evidence type="ECO:0000256" key="5">
    <source>
        <dbReference type="ARBA" id="ARBA00022679"/>
    </source>
</evidence>
<reference evidence="8 9" key="1">
    <citation type="submission" date="2016-10" db="EMBL/GenBank/DDBJ databases">
        <authorList>
            <person name="Varghese N."/>
            <person name="Submissions S."/>
        </authorList>
    </citation>
    <scope>NUCLEOTIDE SEQUENCE [LARGE SCALE GENOMIC DNA]</scope>
    <source>
        <strain evidence="8 9">PL 12/M</strain>
    </source>
</reference>
<dbReference type="AlphaFoldDB" id="A0A7Z7B0G2"/>
<evidence type="ECO:0000313" key="9">
    <source>
        <dbReference type="Proteomes" id="UP000199259"/>
    </source>
</evidence>
<dbReference type="EMBL" id="FNCA01000007">
    <property type="protein sequence ID" value="SDG10523.1"/>
    <property type="molecule type" value="Genomic_DNA"/>
</dbReference>
<dbReference type="OrthoDB" id="372018at2157"/>
<dbReference type="GO" id="GO:0030170">
    <property type="term" value="F:pyridoxal phosphate binding"/>
    <property type="evidence" value="ECO:0007669"/>
    <property type="project" value="InterPro"/>
</dbReference>
<dbReference type="InterPro" id="IPR015424">
    <property type="entry name" value="PyrdxlP-dep_Trfase"/>
</dbReference>
<evidence type="ECO:0000313" key="8">
    <source>
        <dbReference type="EMBL" id="SDG10523.1"/>
    </source>
</evidence>
<dbReference type="InterPro" id="IPR015421">
    <property type="entry name" value="PyrdxlP-dep_Trfase_major"/>
</dbReference>
<evidence type="ECO:0000256" key="2">
    <source>
        <dbReference type="ARBA" id="ARBA00007441"/>
    </source>
</evidence>
<dbReference type="GO" id="GO:0006520">
    <property type="term" value="P:amino acid metabolic process"/>
    <property type="evidence" value="ECO:0007669"/>
    <property type="project" value="InterPro"/>
</dbReference>
<accession>A0A7Z7B0G2</accession>
<comment type="cofactor">
    <cofactor evidence="1">
        <name>pyridoxal 5'-phosphate</name>
        <dbReference type="ChEBI" id="CHEBI:597326"/>
    </cofactor>
</comment>
<evidence type="ECO:0000256" key="1">
    <source>
        <dbReference type="ARBA" id="ARBA00001933"/>
    </source>
</evidence>
<evidence type="ECO:0000259" key="7">
    <source>
        <dbReference type="Pfam" id="PF00155"/>
    </source>
</evidence>